<feature type="compositionally biased region" description="Basic and acidic residues" evidence="1">
    <location>
        <begin position="1"/>
        <end position="12"/>
    </location>
</feature>
<name>A0A8H6FDS0_9LECA</name>
<organism evidence="3 4">
    <name type="scientific">Letharia lupina</name>
    <dbReference type="NCBI Taxonomy" id="560253"/>
    <lineage>
        <taxon>Eukaryota</taxon>
        <taxon>Fungi</taxon>
        <taxon>Dikarya</taxon>
        <taxon>Ascomycota</taxon>
        <taxon>Pezizomycotina</taxon>
        <taxon>Lecanoromycetes</taxon>
        <taxon>OSLEUM clade</taxon>
        <taxon>Lecanoromycetidae</taxon>
        <taxon>Lecanorales</taxon>
        <taxon>Lecanorineae</taxon>
        <taxon>Parmeliaceae</taxon>
        <taxon>Letharia</taxon>
    </lineage>
</organism>
<accession>A0A8H6FDS0</accession>
<feature type="region of interest" description="Disordered" evidence="1">
    <location>
        <begin position="1"/>
        <end position="20"/>
    </location>
</feature>
<dbReference type="PANTHER" id="PTHR38790">
    <property type="entry name" value="2EXR DOMAIN-CONTAINING PROTEIN-RELATED"/>
    <property type="match status" value="1"/>
</dbReference>
<evidence type="ECO:0000256" key="1">
    <source>
        <dbReference type="SAM" id="MobiDB-lite"/>
    </source>
</evidence>
<dbReference type="Pfam" id="PF24864">
    <property type="entry name" value="DUF7730"/>
    <property type="match status" value="1"/>
</dbReference>
<dbReference type="GeneID" id="59338353"/>
<evidence type="ECO:0000313" key="3">
    <source>
        <dbReference type="EMBL" id="KAF6224767.1"/>
    </source>
</evidence>
<dbReference type="InterPro" id="IPR056632">
    <property type="entry name" value="DUF7730"/>
</dbReference>
<feature type="domain" description="DUF7730" evidence="2">
    <location>
        <begin position="158"/>
        <end position="218"/>
    </location>
</feature>
<sequence>MTKRKSPEEKAFQKPTSRKRVAFSAPKDAATKALIKGNALTSPLLRLPLEIRNKIWSDVLGDRLIHLRYLYDHTVDFATSDSFYANSRWSSTLGTTYGSVWRHLVCEEDCPENQEDRNWTTSYGFLSIRPHFACEVDLDYEPIEPNTIYKEWYCCGHEMMRLSVLRSCRQIYVEANKILWTTNTFSFADPTTFKRFIVTRNINQKRSIKSLRLQMEWDTSDGKEWNRALNMALVKSVTGLRRLRLRIDHKLDATRYELIKSNNLLYTTACCEGLQKVSTLPLTEVEVVVKNPQFISEDELWTKVDREDFAEGFRKILVNPKGAEIYADDQLKWKEECRKQREYAAMIKASMSRPRLQAEAERMADPPLAGPSD</sequence>
<dbReference type="RefSeq" id="XP_037153634.1">
    <property type="nucleotide sequence ID" value="XM_037300817.1"/>
</dbReference>
<comment type="caution">
    <text evidence="3">The sequence shown here is derived from an EMBL/GenBank/DDBJ whole genome shotgun (WGS) entry which is preliminary data.</text>
</comment>
<reference evidence="3 4" key="1">
    <citation type="journal article" date="2020" name="Genomics">
        <title>Complete, high-quality genomes from long-read metagenomic sequencing of two wolf lichen thalli reveals enigmatic genome architecture.</title>
        <authorList>
            <person name="McKenzie S.K."/>
            <person name="Walston R.F."/>
            <person name="Allen J.L."/>
        </authorList>
    </citation>
    <scope>NUCLEOTIDE SEQUENCE [LARGE SCALE GENOMIC DNA]</scope>
    <source>
        <strain evidence="3">WasteWater1</strain>
    </source>
</reference>
<proteinExistence type="predicted"/>
<evidence type="ECO:0000259" key="2">
    <source>
        <dbReference type="Pfam" id="PF24864"/>
    </source>
</evidence>
<dbReference type="AlphaFoldDB" id="A0A8H6FDS0"/>
<evidence type="ECO:0000313" key="4">
    <source>
        <dbReference type="Proteomes" id="UP000593566"/>
    </source>
</evidence>
<feature type="region of interest" description="Disordered" evidence="1">
    <location>
        <begin position="353"/>
        <end position="373"/>
    </location>
</feature>
<keyword evidence="4" id="KW-1185">Reference proteome</keyword>
<gene>
    <name evidence="3" type="ORF">HO133_009961</name>
</gene>
<dbReference type="Proteomes" id="UP000593566">
    <property type="component" value="Unassembled WGS sequence"/>
</dbReference>
<dbReference type="EMBL" id="JACCJB010000008">
    <property type="protein sequence ID" value="KAF6224767.1"/>
    <property type="molecule type" value="Genomic_DNA"/>
</dbReference>
<protein>
    <recommendedName>
        <fullName evidence="2">DUF7730 domain-containing protein</fullName>
    </recommendedName>
</protein>